<keyword evidence="2" id="KW-0862">Zinc</keyword>
<dbReference type="InterPro" id="IPR051615">
    <property type="entry name" value="Transcr_Regulatory_Elem"/>
</dbReference>
<keyword evidence="4" id="KW-0238">DNA-binding</keyword>
<gene>
    <name evidence="7" type="ORF">J7T54_008560</name>
</gene>
<evidence type="ECO:0000256" key="6">
    <source>
        <dbReference type="ARBA" id="ARBA00023242"/>
    </source>
</evidence>
<protein>
    <recommendedName>
        <fullName evidence="9">Transcription factor domain-containing protein</fullName>
    </recommendedName>
</protein>
<dbReference type="GeneID" id="75835030"/>
<dbReference type="RefSeq" id="XP_051358766.1">
    <property type="nucleotide sequence ID" value="XM_051510315.1"/>
</dbReference>
<evidence type="ECO:0000256" key="2">
    <source>
        <dbReference type="ARBA" id="ARBA00022833"/>
    </source>
</evidence>
<reference evidence="7" key="2">
    <citation type="submission" date="2022-07" db="EMBL/GenBank/DDBJ databases">
        <authorList>
            <person name="Goncalves M.F.M."/>
            <person name="Hilario S."/>
            <person name="Van De Peer Y."/>
            <person name="Esteves A.C."/>
            <person name="Alves A."/>
        </authorList>
    </citation>
    <scope>NUCLEOTIDE SEQUENCE</scope>
    <source>
        <strain evidence="7">MUM 19.33</strain>
    </source>
</reference>
<organism evidence="7 8">
    <name type="scientific">Emericellopsis cladophorae</name>
    <dbReference type="NCBI Taxonomy" id="2686198"/>
    <lineage>
        <taxon>Eukaryota</taxon>
        <taxon>Fungi</taxon>
        <taxon>Dikarya</taxon>
        <taxon>Ascomycota</taxon>
        <taxon>Pezizomycotina</taxon>
        <taxon>Sordariomycetes</taxon>
        <taxon>Hypocreomycetidae</taxon>
        <taxon>Hypocreales</taxon>
        <taxon>Bionectriaceae</taxon>
        <taxon>Emericellopsis</taxon>
    </lineage>
</organism>
<dbReference type="OrthoDB" id="4161332at2759"/>
<dbReference type="PANTHER" id="PTHR31313">
    <property type="entry name" value="TY1 ENHANCER ACTIVATOR"/>
    <property type="match status" value="1"/>
</dbReference>
<comment type="caution">
    <text evidence="7">The sequence shown here is derived from an EMBL/GenBank/DDBJ whole genome shotgun (WGS) entry which is preliminary data.</text>
</comment>
<dbReference type="Proteomes" id="UP001055219">
    <property type="component" value="Unassembled WGS sequence"/>
</dbReference>
<keyword evidence="5" id="KW-0804">Transcription</keyword>
<evidence type="ECO:0000313" key="8">
    <source>
        <dbReference type="Proteomes" id="UP001055219"/>
    </source>
</evidence>
<proteinExistence type="predicted"/>
<keyword evidence="6" id="KW-0539">Nucleus</keyword>
<accession>A0A9P9XUE0</accession>
<keyword evidence="3" id="KW-0805">Transcription regulation</keyword>
<evidence type="ECO:0008006" key="9">
    <source>
        <dbReference type="Google" id="ProtNLM"/>
    </source>
</evidence>
<evidence type="ECO:0000256" key="5">
    <source>
        <dbReference type="ARBA" id="ARBA00023163"/>
    </source>
</evidence>
<evidence type="ECO:0000256" key="4">
    <source>
        <dbReference type="ARBA" id="ARBA00023125"/>
    </source>
</evidence>
<name>A0A9P9XUE0_9HYPO</name>
<keyword evidence="8" id="KW-1185">Reference proteome</keyword>
<dbReference type="GO" id="GO:0003677">
    <property type="term" value="F:DNA binding"/>
    <property type="evidence" value="ECO:0007669"/>
    <property type="project" value="UniProtKB-KW"/>
</dbReference>
<dbReference type="EMBL" id="JAGIXG020000091">
    <property type="protein sequence ID" value="KAI6777910.1"/>
    <property type="molecule type" value="Genomic_DNA"/>
</dbReference>
<dbReference type="GO" id="GO:0046872">
    <property type="term" value="F:metal ion binding"/>
    <property type="evidence" value="ECO:0007669"/>
    <property type="project" value="UniProtKB-KW"/>
</dbReference>
<dbReference type="AlphaFoldDB" id="A0A9P9XUE0"/>
<evidence type="ECO:0000313" key="7">
    <source>
        <dbReference type="EMBL" id="KAI6777910.1"/>
    </source>
</evidence>
<dbReference type="PANTHER" id="PTHR31313:SF86">
    <property type="entry name" value="ZN(2)-C6 FUNGAL-TYPE DOMAIN-CONTAINING PROTEIN"/>
    <property type="match status" value="1"/>
</dbReference>
<reference evidence="7" key="1">
    <citation type="journal article" date="2021" name="J Fungi (Basel)">
        <title>Genomic and Metabolomic Analyses of the Marine Fungus Emericellopsis cladophorae: Insights into Saltwater Adaptability Mechanisms and Its Biosynthetic Potential.</title>
        <authorList>
            <person name="Goncalves M.F.M."/>
            <person name="Hilario S."/>
            <person name="Van de Peer Y."/>
            <person name="Esteves A.C."/>
            <person name="Alves A."/>
        </authorList>
    </citation>
    <scope>NUCLEOTIDE SEQUENCE</scope>
    <source>
        <strain evidence="7">MUM 19.33</strain>
    </source>
</reference>
<keyword evidence="1" id="KW-0479">Metal-binding</keyword>
<evidence type="ECO:0000256" key="3">
    <source>
        <dbReference type="ARBA" id="ARBA00023015"/>
    </source>
</evidence>
<sequence length="233" mass="26054">MTNSPFALGNEKSAAWLYAGLAFCMLIDLGHHVDLTELEHWQPFGYSSSTTHYPGSPAYSNSTFAGLCRISLIMSEILNSIYMERSSDQTPRELSTMLEVLQLRLDNWRRELPSHLQLDPGRQSQGWSIPRPTAMFDVLIILLHRPFVADGHLYSTSRSISVDSFMKCASAASTICSLVRAYHQAFSTRRAPYLISYATYVAATIHSRISARRGNNSSAHANLATCLDVFEQN</sequence>
<evidence type="ECO:0000256" key="1">
    <source>
        <dbReference type="ARBA" id="ARBA00022723"/>
    </source>
</evidence>
<dbReference type="CDD" id="cd12148">
    <property type="entry name" value="fungal_TF_MHR"/>
    <property type="match status" value="1"/>
</dbReference>